<sequence length="331" mass="38192">MDSCEVKGRDENELRRHVHANSVDRHVIRKLLKRFSFHALVKASALKHEVAFSIDDTIRSLDVPEEIISTLLCYLELHEKRYVECAKSFLMVVQCRLERQQKECPPLAMALALHKNKSGEDPNILEFPVIDVAAAMGWESGICKNKLKNLEWITVNNQSRRSSLSVQFSNLGFRLLAPGNLSDDELDAALDTLFNRVVDQEKKALLQLRAVHKSLMEITQPSFRSCISTDDSLIKNKVREYFNSSDPLVFVIEDQPKKFNEEQLISDIRALICMYRDNTFTGRSIARIFQGIQSPNYPATMWGRCKFWRSYLDIDFHTIVRIATLEIIKMR</sequence>
<evidence type="ECO:0000313" key="2">
    <source>
        <dbReference type="Proteomes" id="UP001162162"/>
    </source>
</evidence>
<accession>A0AAV8XEJ4</accession>
<dbReference type="EMBL" id="JAPWTK010000679">
    <property type="protein sequence ID" value="KAJ8937136.1"/>
    <property type="molecule type" value="Genomic_DNA"/>
</dbReference>
<name>A0AAV8XEJ4_9CUCU</name>
<protein>
    <submittedName>
        <fullName evidence="1">Uncharacterized protein</fullName>
    </submittedName>
</protein>
<dbReference type="Proteomes" id="UP001162162">
    <property type="component" value="Unassembled WGS sequence"/>
</dbReference>
<dbReference type="AlphaFoldDB" id="A0AAV8XEJ4"/>
<organism evidence="1 2">
    <name type="scientific">Aromia moschata</name>
    <dbReference type="NCBI Taxonomy" id="1265417"/>
    <lineage>
        <taxon>Eukaryota</taxon>
        <taxon>Metazoa</taxon>
        <taxon>Ecdysozoa</taxon>
        <taxon>Arthropoda</taxon>
        <taxon>Hexapoda</taxon>
        <taxon>Insecta</taxon>
        <taxon>Pterygota</taxon>
        <taxon>Neoptera</taxon>
        <taxon>Endopterygota</taxon>
        <taxon>Coleoptera</taxon>
        <taxon>Polyphaga</taxon>
        <taxon>Cucujiformia</taxon>
        <taxon>Chrysomeloidea</taxon>
        <taxon>Cerambycidae</taxon>
        <taxon>Cerambycinae</taxon>
        <taxon>Callichromatini</taxon>
        <taxon>Aromia</taxon>
    </lineage>
</organism>
<gene>
    <name evidence="1" type="ORF">NQ318_019399</name>
</gene>
<keyword evidence="2" id="KW-1185">Reference proteome</keyword>
<comment type="caution">
    <text evidence="1">The sequence shown here is derived from an EMBL/GenBank/DDBJ whole genome shotgun (WGS) entry which is preliminary data.</text>
</comment>
<proteinExistence type="predicted"/>
<evidence type="ECO:0000313" key="1">
    <source>
        <dbReference type="EMBL" id="KAJ8937136.1"/>
    </source>
</evidence>
<reference evidence="1" key="1">
    <citation type="journal article" date="2023" name="Insect Mol. Biol.">
        <title>Genome sequencing provides insights into the evolution of gene families encoding plant cell wall-degrading enzymes in longhorned beetles.</title>
        <authorList>
            <person name="Shin N.R."/>
            <person name="Okamura Y."/>
            <person name="Kirsch R."/>
            <person name="Pauchet Y."/>
        </authorList>
    </citation>
    <scope>NUCLEOTIDE SEQUENCE</scope>
    <source>
        <strain evidence="1">AMC_N1</strain>
    </source>
</reference>